<reference evidence="3 4" key="1">
    <citation type="submission" date="2018-11" db="EMBL/GenBank/DDBJ databases">
        <title>Genomes From Bacteria Associated with the Canine Oral Cavity: a Test Case for Automated Genome-Based Taxonomic Assignment.</title>
        <authorList>
            <person name="Coil D.A."/>
            <person name="Jospin G."/>
            <person name="Darling A.E."/>
            <person name="Wallis C."/>
            <person name="Davis I.J."/>
            <person name="Harris S."/>
            <person name="Eisen J.A."/>
            <person name="Holcombe L.J."/>
            <person name="O'Flynn C."/>
        </authorList>
    </citation>
    <scope>NUCLEOTIDE SEQUENCE [LARGE SCALE GENOMIC DNA]</scope>
    <source>
        <strain evidence="3 4">OH887_COT-365</strain>
    </source>
</reference>
<dbReference type="Proteomes" id="UP000280819">
    <property type="component" value="Unassembled WGS sequence"/>
</dbReference>
<feature type="region of interest" description="Disordered" evidence="1">
    <location>
        <begin position="27"/>
        <end position="121"/>
    </location>
</feature>
<evidence type="ECO:0000256" key="2">
    <source>
        <dbReference type="SAM" id="SignalP"/>
    </source>
</evidence>
<organism evidence="3 4">
    <name type="scientific">Arachnia propionica</name>
    <dbReference type="NCBI Taxonomy" id="1750"/>
    <lineage>
        <taxon>Bacteria</taxon>
        <taxon>Bacillati</taxon>
        <taxon>Actinomycetota</taxon>
        <taxon>Actinomycetes</taxon>
        <taxon>Propionibacteriales</taxon>
        <taxon>Propionibacteriaceae</taxon>
        <taxon>Arachnia</taxon>
    </lineage>
</organism>
<protein>
    <submittedName>
        <fullName evidence="3">Uncharacterized protein</fullName>
    </submittedName>
</protein>
<name>A0A3P1T1V1_9ACTN</name>
<evidence type="ECO:0000313" key="3">
    <source>
        <dbReference type="EMBL" id="RRD03421.1"/>
    </source>
</evidence>
<evidence type="ECO:0000256" key="1">
    <source>
        <dbReference type="SAM" id="MobiDB-lite"/>
    </source>
</evidence>
<proteinExistence type="predicted"/>
<dbReference type="EMBL" id="RQZG01000020">
    <property type="protein sequence ID" value="RRD03421.1"/>
    <property type="molecule type" value="Genomic_DNA"/>
</dbReference>
<dbReference type="AlphaFoldDB" id="A0A3P1T1V1"/>
<accession>A0A3P1T1V1</accession>
<dbReference type="OrthoDB" id="3405709at2"/>
<sequence length="191" mass="19367">MSTMKKLVMTGAAVLATAGIGLGAAQLASADTTTTPEPSVSGTTESSAPGKPQVKGGDRQGHPGGHRGGLDTKALAEKLGVEEQAVQEALESLRPTKQDKSEQGTPPQQEDRSTRETALAKGLAEKLGLDEATVSSALSELRAAADADRAARVKQTLDEAVTGGTLTQAEADAVAKAAEAGLVEVRGGGRR</sequence>
<keyword evidence="2" id="KW-0732">Signal</keyword>
<feature type="compositionally biased region" description="Polar residues" evidence="1">
    <location>
        <begin position="29"/>
        <end position="47"/>
    </location>
</feature>
<feature type="chain" id="PRO_5018109505" evidence="2">
    <location>
        <begin position="31"/>
        <end position="191"/>
    </location>
</feature>
<feature type="compositionally biased region" description="Basic and acidic residues" evidence="1">
    <location>
        <begin position="68"/>
        <end position="81"/>
    </location>
</feature>
<comment type="caution">
    <text evidence="3">The sequence shown here is derived from an EMBL/GenBank/DDBJ whole genome shotgun (WGS) entry which is preliminary data.</text>
</comment>
<gene>
    <name evidence="3" type="ORF">EII34_14120</name>
</gene>
<feature type="signal peptide" evidence="2">
    <location>
        <begin position="1"/>
        <end position="30"/>
    </location>
</feature>
<dbReference type="RefSeq" id="WP_124845817.1">
    <property type="nucleotide sequence ID" value="NZ_JAUNKP010000028.1"/>
</dbReference>
<evidence type="ECO:0000313" key="4">
    <source>
        <dbReference type="Proteomes" id="UP000280819"/>
    </source>
</evidence>